<dbReference type="AlphaFoldDB" id="A0AAQ4DA02"/>
<organism evidence="2 3">
    <name type="scientific">Amblyomma americanum</name>
    <name type="common">Lone star tick</name>
    <dbReference type="NCBI Taxonomy" id="6943"/>
    <lineage>
        <taxon>Eukaryota</taxon>
        <taxon>Metazoa</taxon>
        <taxon>Ecdysozoa</taxon>
        <taxon>Arthropoda</taxon>
        <taxon>Chelicerata</taxon>
        <taxon>Arachnida</taxon>
        <taxon>Acari</taxon>
        <taxon>Parasitiformes</taxon>
        <taxon>Ixodida</taxon>
        <taxon>Ixodoidea</taxon>
        <taxon>Ixodidae</taxon>
        <taxon>Amblyomminae</taxon>
        <taxon>Amblyomma</taxon>
    </lineage>
</organism>
<keyword evidence="3" id="KW-1185">Reference proteome</keyword>
<dbReference type="Proteomes" id="UP001321473">
    <property type="component" value="Unassembled WGS sequence"/>
</dbReference>
<dbReference type="EMBL" id="JARKHS020033197">
    <property type="protein sequence ID" value="KAK8759292.1"/>
    <property type="molecule type" value="Genomic_DNA"/>
</dbReference>
<evidence type="ECO:0000313" key="2">
    <source>
        <dbReference type="EMBL" id="KAK8759292.1"/>
    </source>
</evidence>
<evidence type="ECO:0000313" key="3">
    <source>
        <dbReference type="Proteomes" id="UP001321473"/>
    </source>
</evidence>
<protein>
    <submittedName>
        <fullName evidence="2">Uncharacterized protein</fullName>
    </submittedName>
</protein>
<accession>A0AAQ4DA02</accession>
<sequence length="89" mass="9483">GTSSLLQVYIPHLDAFAAITIGSRKALTLYSEAFNGQANMSNNFAVSLLCLVAAMLALLTMAPNGAEAIPLYIMDEMNKGRAEDMASKE</sequence>
<evidence type="ECO:0000256" key="1">
    <source>
        <dbReference type="SAM" id="Phobius"/>
    </source>
</evidence>
<keyword evidence="1" id="KW-0472">Membrane</keyword>
<feature type="non-terminal residue" evidence="2">
    <location>
        <position position="1"/>
    </location>
</feature>
<name>A0AAQ4DA02_AMBAM</name>
<reference evidence="2 3" key="1">
    <citation type="journal article" date="2023" name="Arcadia Sci">
        <title>De novo assembly of a long-read Amblyomma americanum tick genome.</title>
        <authorList>
            <person name="Chou S."/>
            <person name="Poskanzer K.E."/>
            <person name="Rollins M."/>
            <person name="Thuy-Boun P.S."/>
        </authorList>
    </citation>
    <scope>NUCLEOTIDE SEQUENCE [LARGE SCALE GENOMIC DNA]</scope>
    <source>
        <strain evidence="2">F_SG_1</strain>
        <tissue evidence="2">Salivary glands</tissue>
    </source>
</reference>
<keyword evidence="1" id="KW-1133">Transmembrane helix</keyword>
<feature type="transmembrane region" description="Helical" evidence="1">
    <location>
        <begin position="44"/>
        <end position="62"/>
    </location>
</feature>
<keyword evidence="1" id="KW-0812">Transmembrane</keyword>
<comment type="caution">
    <text evidence="2">The sequence shown here is derived from an EMBL/GenBank/DDBJ whole genome shotgun (WGS) entry which is preliminary data.</text>
</comment>
<gene>
    <name evidence="2" type="ORF">V5799_003076</name>
</gene>
<proteinExistence type="predicted"/>